<proteinExistence type="predicted"/>
<reference evidence="2 3" key="1">
    <citation type="submission" date="2017-09" db="EMBL/GenBank/DDBJ databases">
        <title>Large-scale bioinformatics analysis of Bacillus genomes uncovers conserved roles of natural products in bacterial physiology.</title>
        <authorList>
            <consortium name="Agbiome Team Llc"/>
            <person name="Bleich R.M."/>
            <person name="Grubbs K.J."/>
            <person name="Santa Maria K.C."/>
            <person name="Allen S.E."/>
            <person name="Farag S."/>
            <person name="Shank E.A."/>
            <person name="Bowers A."/>
        </authorList>
    </citation>
    <scope>NUCLEOTIDE SEQUENCE [LARGE SCALE GENOMIC DNA]</scope>
    <source>
        <strain evidence="2 3">AFS010764</strain>
    </source>
</reference>
<feature type="domain" description="CAAX prenyl protease 2/Lysostaphin resistance protein A-like" evidence="1">
    <location>
        <begin position="128"/>
        <end position="212"/>
    </location>
</feature>
<keyword evidence="2" id="KW-0482">Metalloprotease</keyword>
<dbReference type="EMBL" id="NUDL01000052">
    <property type="protein sequence ID" value="PEM54656.1"/>
    <property type="molecule type" value="Genomic_DNA"/>
</dbReference>
<dbReference type="InterPro" id="IPR003675">
    <property type="entry name" value="Rce1/LyrA-like_dom"/>
</dbReference>
<dbReference type="GO" id="GO:0006508">
    <property type="term" value="P:proteolysis"/>
    <property type="evidence" value="ECO:0007669"/>
    <property type="project" value="UniProtKB-KW"/>
</dbReference>
<dbReference type="GO" id="GO:0080120">
    <property type="term" value="P:CAAX-box protein maturation"/>
    <property type="evidence" value="ECO:0007669"/>
    <property type="project" value="UniProtKB-ARBA"/>
</dbReference>
<dbReference type="Pfam" id="PF02517">
    <property type="entry name" value="Rce1-like"/>
    <property type="match status" value="1"/>
</dbReference>
<evidence type="ECO:0000313" key="3">
    <source>
        <dbReference type="Proteomes" id="UP000220621"/>
    </source>
</evidence>
<comment type="caution">
    <text evidence="2">The sequence shown here is derived from an EMBL/GenBank/DDBJ whole genome shotgun (WGS) entry which is preliminary data.</text>
</comment>
<dbReference type="RefSeq" id="WP_081257412.1">
    <property type="nucleotide sequence ID" value="NZ_CP015257.1"/>
</dbReference>
<evidence type="ECO:0000259" key="1">
    <source>
        <dbReference type="Pfam" id="PF02517"/>
    </source>
</evidence>
<organism evidence="2 3">
    <name type="scientific">Bacillus wiedmannii</name>
    <dbReference type="NCBI Taxonomy" id="1890302"/>
    <lineage>
        <taxon>Bacteria</taxon>
        <taxon>Bacillati</taxon>
        <taxon>Bacillota</taxon>
        <taxon>Bacilli</taxon>
        <taxon>Bacillales</taxon>
        <taxon>Bacillaceae</taxon>
        <taxon>Bacillus</taxon>
        <taxon>Bacillus cereus group</taxon>
    </lineage>
</organism>
<dbReference type="GO" id="GO:0004175">
    <property type="term" value="F:endopeptidase activity"/>
    <property type="evidence" value="ECO:0007669"/>
    <property type="project" value="UniProtKB-ARBA"/>
</dbReference>
<dbReference type="PANTHER" id="PTHR36435:SF1">
    <property type="entry name" value="CAAX AMINO TERMINAL PROTEASE FAMILY PROTEIN"/>
    <property type="match status" value="1"/>
</dbReference>
<name>A0A2B5XJH6_9BACI</name>
<dbReference type="GO" id="GO:0008237">
    <property type="term" value="F:metallopeptidase activity"/>
    <property type="evidence" value="ECO:0007669"/>
    <property type="project" value="UniProtKB-KW"/>
</dbReference>
<evidence type="ECO:0000313" key="2">
    <source>
        <dbReference type="EMBL" id="PEM54656.1"/>
    </source>
</evidence>
<accession>A0A2B5XJH6</accession>
<sequence>MSVNPFQTMRARYFLIVFALLTLVARVSNELIENTFHMQNSAFINILIFYILPITWIFYEYRKHRVSFSLFVNKNETFNLVQVLYIAIMLCVFSYGYLILYMYSFAWITPEFIMNALREPIIDSTGGYVYQVIMVVFIAPIIGEFVFRGFLLQRFAAKWGTSIAIIVVAMLFALLHVDFLGAVVFSVVLSIVYIRTNSLLMPIAIHMLNNAFVIGASFLINKEEIMSFADFSNYTTFFPGLIIFITGLNLVLIFLFVNRKYWSKEMPAIYVEQEKSFSDVVGDKVKL</sequence>
<dbReference type="InterPro" id="IPR052710">
    <property type="entry name" value="CAAX_protease"/>
</dbReference>
<keyword evidence="2" id="KW-0645">Protease</keyword>
<dbReference type="AlphaFoldDB" id="A0A2B5XJH6"/>
<protein>
    <submittedName>
        <fullName evidence="2">CPBP family intramembrane metalloprotease</fullName>
    </submittedName>
</protein>
<dbReference type="PANTHER" id="PTHR36435">
    <property type="entry name" value="SLR1288 PROTEIN"/>
    <property type="match status" value="1"/>
</dbReference>
<gene>
    <name evidence="2" type="ORF">CN611_16870</name>
</gene>
<keyword evidence="2" id="KW-0378">Hydrolase</keyword>
<dbReference type="Proteomes" id="UP000220621">
    <property type="component" value="Unassembled WGS sequence"/>
</dbReference>